<proteinExistence type="inferred from homology"/>
<dbReference type="Proteomes" id="UP000465240">
    <property type="component" value="Unassembled WGS sequence"/>
</dbReference>
<keyword evidence="4 7" id="KW-0560">Oxidoreductase</keyword>
<comment type="similarity">
    <text evidence="1 7">Belongs to the cytochrome P450 family.</text>
</comment>
<dbReference type="EMBL" id="BLKX01000001">
    <property type="protein sequence ID" value="GFG82390.1"/>
    <property type="molecule type" value="Genomic_DNA"/>
</dbReference>
<organism evidence="8 9">
    <name type="scientific">Mycobacterium paragordonae</name>
    <dbReference type="NCBI Taxonomy" id="1389713"/>
    <lineage>
        <taxon>Bacteria</taxon>
        <taxon>Bacillati</taxon>
        <taxon>Actinomycetota</taxon>
        <taxon>Actinomycetes</taxon>
        <taxon>Mycobacteriales</taxon>
        <taxon>Mycobacteriaceae</taxon>
        <taxon>Mycobacterium</taxon>
    </lineage>
</organism>
<keyword evidence="3 7" id="KW-0479">Metal-binding</keyword>
<dbReference type="PRINTS" id="PR00385">
    <property type="entry name" value="P450"/>
</dbReference>
<evidence type="ECO:0000256" key="5">
    <source>
        <dbReference type="ARBA" id="ARBA00023004"/>
    </source>
</evidence>
<evidence type="ECO:0000313" key="9">
    <source>
        <dbReference type="Proteomes" id="UP000465240"/>
    </source>
</evidence>
<sequence length="398" mass="43645">MTIDLEIPAISYDDAPDPETAHRILRAARQQSPIAMSPYGPEVLSYDLVRTVLRDTRFAMPQGAGLVVQGITSGPVWDRVTKLLISLDGAEHHRLRRLVSRAFTPRAAERMRAACVEVMTELVDACPAGRCDVVADLARPFPVPIICALLGAPRADWHLFSRWADDVSKAFGVNVAEEAPAILRAWEQLESYVEGLIAARRQCLTDDLISELIRVEDDGEHLTHDELVNLVVILLNAGTDTTRNQLAAAVHVLADHPDQWSLLADNPELAPQAVEELIRHTPIALTTVRVATQDVELDGFLIPAGTCVMANTASANRDPAVYDDPDRLDITRNAPPPILTFGGGVHYCLGAHLARIELVEALRVITSRIRRPRRVGAAPWKPMVGISGPTTLLVEFER</sequence>
<dbReference type="PROSITE" id="PS00086">
    <property type="entry name" value="CYTOCHROME_P450"/>
    <property type="match status" value="1"/>
</dbReference>
<comment type="caution">
    <text evidence="8">The sequence shown here is derived from an EMBL/GenBank/DDBJ whole genome shotgun (WGS) entry which is preliminary data.</text>
</comment>
<reference evidence="8 9" key="1">
    <citation type="journal article" date="2019" name="Emerg. Microbes Infect.">
        <title>Comprehensive subspecies identification of 175 nontuberculous mycobacteria species based on 7547 genomic profiles.</title>
        <authorList>
            <person name="Matsumoto Y."/>
            <person name="Kinjo T."/>
            <person name="Motooka D."/>
            <person name="Nabeya D."/>
            <person name="Jung N."/>
            <person name="Uechi K."/>
            <person name="Horii T."/>
            <person name="Iida T."/>
            <person name="Fujita J."/>
            <person name="Nakamura S."/>
        </authorList>
    </citation>
    <scope>NUCLEOTIDE SEQUENCE [LARGE SCALE GENOMIC DNA]</scope>
    <source>
        <strain evidence="8 9">JCM 18565</strain>
    </source>
</reference>
<evidence type="ECO:0000256" key="4">
    <source>
        <dbReference type="ARBA" id="ARBA00023002"/>
    </source>
</evidence>
<keyword evidence="6 7" id="KW-0503">Monooxygenase</keyword>
<evidence type="ECO:0000256" key="3">
    <source>
        <dbReference type="ARBA" id="ARBA00022723"/>
    </source>
</evidence>
<dbReference type="InterPro" id="IPR017972">
    <property type="entry name" value="Cyt_P450_CS"/>
</dbReference>
<dbReference type="SUPFAM" id="SSF48264">
    <property type="entry name" value="Cytochrome P450"/>
    <property type="match status" value="1"/>
</dbReference>
<evidence type="ECO:0000313" key="8">
    <source>
        <dbReference type="EMBL" id="GFG82390.1"/>
    </source>
</evidence>
<accession>A0ABQ1CD50</accession>
<dbReference type="RefSeq" id="WP_120794451.1">
    <property type="nucleotide sequence ID" value="NZ_BLKX01000001.1"/>
</dbReference>
<keyword evidence="5 7" id="KW-0408">Iron</keyword>
<keyword evidence="2 7" id="KW-0349">Heme</keyword>
<dbReference type="Gene3D" id="1.10.630.10">
    <property type="entry name" value="Cytochrome P450"/>
    <property type="match status" value="1"/>
</dbReference>
<gene>
    <name evidence="8" type="ORF">MPRG_56660</name>
</gene>
<dbReference type="InterPro" id="IPR001128">
    <property type="entry name" value="Cyt_P450"/>
</dbReference>
<name>A0ABQ1CD50_9MYCO</name>
<evidence type="ECO:0000256" key="7">
    <source>
        <dbReference type="RuleBase" id="RU000461"/>
    </source>
</evidence>
<evidence type="ECO:0000256" key="2">
    <source>
        <dbReference type="ARBA" id="ARBA00022617"/>
    </source>
</evidence>
<dbReference type="PANTHER" id="PTHR46696">
    <property type="entry name" value="P450, PUTATIVE (EUROFUNG)-RELATED"/>
    <property type="match status" value="1"/>
</dbReference>
<dbReference type="InterPro" id="IPR036396">
    <property type="entry name" value="Cyt_P450_sf"/>
</dbReference>
<dbReference type="PRINTS" id="PR00359">
    <property type="entry name" value="BP450"/>
</dbReference>
<evidence type="ECO:0000256" key="6">
    <source>
        <dbReference type="ARBA" id="ARBA00023033"/>
    </source>
</evidence>
<dbReference type="Pfam" id="PF00067">
    <property type="entry name" value="p450"/>
    <property type="match status" value="2"/>
</dbReference>
<protein>
    <submittedName>
        <fullName evidence="8">Cytochrome P450 hydroxylase</fullName>
    </submittedName>
</protein>
<keyword evidence="9" id="KW-1185">Reference proteome</keyword>
<dbReference type="PANTHER" id="PTHR46696:SF1">
    <property type="entry name" value="CYTOCHROME P450 YJIB-RELATED"/>
    <property type="match status" value="1"/>
</dbReference>
<dbReference type="InterPro" id="IPR002397">
    <property type="entry name" value="Cyt_P450_B"/>
</dbReference>
<evidence type="ECO:0000256" key="1">
    <source>
        <dbReference type="ARBA" id="ARBA00010617"/>
    </source>
</evidence>